<reference evidence="2" key="1">
    <citation type="submission" date="2016-10" db="EMBL/GenBank/DDBJ databases">
        <authorList>
            <person name="Varghese N."/>
            <person name="Submissions S."/>
        </authorList>
    </citation>
    <scope>NUCLEOTIDE SEQUENCE [LARGE SCALE GENOMIC DNA]</scope>
    <source>
        <strain evidence="2">DSM 18733</strain>
    </source>
</reference>
<dbReference type="EMBL" id="FOAF01000001">
    <property type="protein sequence ID" value="SEL06413.1"/>
    <property type="molecule type" value="Genomic_DNA"/>
</dbReference>
<gene>
    <name evidence="1" type="ORF">SAMN05661044_01870</name>
</gene>
<evidence type="ECO:0000313" key="1">
    <source>
        <dbReference type="EMBL" id="SEL06413.1"/>
    </source>
</evidence>
<sequence>MFHQYNKRSYQMELSTQRKVIYKKTEQKDQAPPLFPFFAIKTGLNMHFCSKNTFFILI</sequence>
<dbReference type="AlphaFoldDB" id="A0A1H7M5B8"/>
<organism evidence="1 2">
    <name type="scientific">Olivibacter domesticus</name>
    <name type="common">Pseudosphingobacterium domesticum</name>
    <dbReference type="NCBI Taxonomy" id="407022"/>
    <lineage>
        <taxon>Bacteria</taxon>
        <taxon>Pseudomonadati</taxon>
        <taxon>Bacteroidota</taxon>
        <taxon>Sphingobacteriia</taxon>
        <taxon>Sphingobacteriales</taxon>
        <taxon>Sphingobacteriaceae</taxon>
        <taxon>Olivibacter</taxon>
    </lineage>
</organism>
<evidence type="ECO:0000313" key="2">
    <source>
        <dbReference type="Proteomes" id="UP000199421"/>
    </source>
</evidence>
<dbReference type="Proteomes" id="UP000199421">
    <property type="component" value="Unassembled WGS sequence"/>
</dbReference>
<protein>
    <submittedName>
        <fullName evidence="1">Uncharacterized protein</fullName>
    </submittedName>
</protein>
<accession>A0A1H7M5B8</accession>
<keyword evidence="2" id="KW-1185">Reference proteome</keyword>
<dbReference type="STRING" id="407022.SAMN05661044_01870"/>
<proteinExistence type="predicted"/>
<name>A0A1H7M5B8_OLID1</name>